<dbReference type="GO" id="GO:0004177">
    <property type="term" value="F:aminopeptidase activity"/>
    <property type="evidence" value="ECO:0007669"/>
    <property type="project" value="UniProtKB-KW"/>
</dbReference>
<dbReference type="InterPro" id="IPR029058">
    <property type="entry name" value="AB_hydrolase_fold"/>
</dbReference>
<proteinExistence type="inferred from homology"/>
<comment type="function">
    <text evidence="2">Type IV dipeptidyl-peptidase which removes N-terminal dipeptides sequentially from polypeptides having unsubstituted N-termini provided that the penultimate residue is proline.</text>
</comment>
<evidence type="ECO:0000256" key="3">
    <source>
        <dbReference type="ARBA" id="ARBA00004576"/>
    </source>
</evidence>
<organism evidence="20 21">
    <name type="scientific">Aplosporella prunicola CBS 121167</name>
    <dbReference type="NCBI Taxonomy" id="1176127"/>
    <lineage>
        <taxon>Eukaryota</taxon>
        <taxon>Fungi</taxon>
        <taxon>Dikarya</taxon>
        <taxon>Ascomycota</taxon>
        <taxon>Pezizomycotina</taxon>
        <taxon>Dothideomycetes</taxon>
        <taxon>Dothideomycetes incertae sedis</taxon>
        <taxon>Botryosphaeriales</taxon>
        <taxon>Aplosporellaceae</taxon>
        <taxon>Aplosporella</taxon>
    </lineage>
</organism>
<keyword evidence="12" id="KW-0735">Signal-anchor</keyword>
<feature type="domain" description="Peptidase S9 prolyl oligopeptidase catalytic" evidence="18">
    <location>
        <begin position="680"/>
        <end position="884"/>
    </location>
</feature>
<evidence type="ECO:0000256" key="2">
    <source>
        <dbReference type="ARBA" id="ARBA00002218"/>
    </source>
</evidence>
<dbReference type="EMBL" id="ML995475">
    <property type="protein sequence ID" value="KAF2146823.1"/>
    <property type="molecule type" value="Genomic_DNA"/>
</dbReference>
<feature type="region of interest" description="Disordered" evidence="16">
    <location>
        <begin position="119"/>
        <end position="138"/>
    </location>
</feature>
<dbReference type="GO" id="GO:0005774">
    <property type="term" value="C:vacuolar membrane"/>
    <property type="evidence" value="ECO:0007669"/>
    <property type="project" value="UniProtKB-SubCell"/>
</dbReference>
<dbReference type="Pfam" id="PF00326">
    <property type="entry name" value="Peptidase_S9"/>
    <property type="match status" value="1"/>
</dbReference>
<dbReference type="Gene3D" id="3.40.50.1820">
    <property type="entry name" value="alpha/beta hydrolase"/>
    <property type="match status" value="1"/>
</dbReference>
<dbReference type="GO" id="GO:0005886">
    <property type="term" value="C:plasma membrane"/>
    <property type="evidence" value="ECO:0007669"/>
    <property type="project" value="TreeGrafter"/>
</dbReference>
<dbReference type="GO" id="GO:0008236">
    <property type="term" value="F:serine-type peptidase activity"/>
    <property type="evidence" value="ECO:0007669"/>
    <property type="project" value="UniProtKB-KW"/>
</dbReference>
<evidence type="ECO:0000256" key="13">
    <source>
        <dbReference type="ARBA" id="ARBA00022989"/>
    </source>
</evidence>
<accession>A0A6A6BTX3</accession>
<reference evidence="20" key="1">
    <citation type="journal article" date="2020" name="Stud. Mycol.">
        <title>101 Dothideomycetes genomes: a test case for predicting lifestyles and emergence of pathogens.</title>
        <authorList>
            <person name="Haridas S."/>
            <person name="Albert R."/>
            <person name="Binder M."/>
            <person name="Bloem J."/>
            <person name="Labutti K."/>
            <person name="Salamov A."/>
            <person name="Andreopoulos B."/>
            <person name="Baker S."/>
            <person name="Barry K."/>
            <person name="Bills G."/>
            <person name="Bluhm B."/>
            <person name="Cannon C."/>
            <person name="Castanera R."/>
            <person name="Culley D."/>
            <person name="Daum C."/>
            <person name="Ezra D."/>
            <person name="Gonzalez J."/>
            <person name="Henrissat B."/>
            <person name="Kuo A."/>
            <person name="Liang C."/>
            <person name="Lipzen A."/>
            <person name="Lutzoni F."/>
            <person name="Magnuson J."/>
            <person name="Mondo S."/>
            <person name="Nolan M."/>
            <person name="Ohm R."/>
            <person name="Pangilinan J."/>
            <person name="Park H.-J."/>
            <person name="Ramirez L."/>
            <person name="Alfaro M."/>
            <person name="Sun H."/>
            <person name="Tritt A."/>
            <person name="Yoshinaga Y."/>
            <person name="Zwiers L.-H."/>
            <person name="Turgeon B."/>
            <person name="Goodwin S."/>
            <person name="Spatafora J."/>
            <person name="Crous P."/>
            <person name="Grigoriev I."/>
        </authorList>
    </citation>
    <scope>NUCLEOTIDE SEQUENCE</scope>
    <source>
        <strain evidence="20">CBS 121167</strain>
    </source>
</reference>
<dbReference type="InterPro" id="IPR050278">
    <property type="entry name" value="Serine_Prot_S9B/DPPIV"/>
</dbReference>
<dbReference type="Gene3D" id="2.140.10.30">
    <property type="entry name" value="Dipeptidylpeptidase IV, N-terminal domain"/>
    <property type="match status" value="1"/>
</dbReference>
<keyword evidence="15" id="KW-0325">Glycoprotein</keyword>
<sequence length="905" mass="101757">MSKERLLNEEEAQPLTEGFTDSRKSQDEGRPSLNSDSTTSIVLESLNGNLNKSRIPEPYSDANGGPRRSGEAFDIEDAPYYGTKPADKKLRRWLWILGGVCVAGWVLALVAFLSSGAYKHASTRPHDPTATSTRGSGKKVTLDQVLGGEWYATRHDLSWISGPAGEDGLLLEKGGRAGYVVVEDVHNRGEVNASETTIVLMKNAGFYVGERWVSPVEVWPSADFKKVLVMSEREHNWRHSYYGKYWIFDVATQTAEALDPANQESRIQLATWSPSSDAIVFTRDNNMYLRRLNNKKVTRITTDGGPELFYGVPDWVYEEEVFGGNSATWWSKDGRYIAFLRTNETSVPTYPVQYFVSRPSGTEPEPGEENYPEVREIKYPKAGAPNPVVNLQFYDIEKSEVFTVNIENDFEDLDRLITEVVWAGSSGKVLIRETNRESDLLKVSLIDVVSQTGKIVRTFDVNALDGGWFEVSQETTFIPADPDNGRPHDGYIDTVIHEGYDHLGYFTPMDASEPILLTSGKWEVVTAPSAVDLKKNLVYFVSTQESSIQRHVYSVKLDGSDLKPLTDISKEAYHEVKFSTGAGYALLSYNGPDIPWQKVISTPSASENYDSLIEENKGLAKMAREHELPILIYSTVNVDGFELNVVERRPPHFNPKKKYPVLFYMYQGPGSQQVTKKFNVDFESYIASSLGYIVVTLDGRGTGFIGRAGRCIVRGNLGHYESADQITVAKQWAMKKYVDETRMAIWGWSYGGFMALKTLERDAGQTFRYGMAVAPVTDWRYYDSIYTERYMHTPQHNEAGYANATVSNATALAQNVRFLLMHGVADDNVHMQNSLMLLDRLDVAGVENYDVHVFPDSDHGIYFHNANRIVYDKLSNWLINAFNGEWLRTEDPAPVAQIEGVARIR</sequence>
<evidence type="ECO:0000256" key="15">
    <source>
        <dbReference type="ARBA" id="ARBA00023180"/>
    </source>
</evidence>
<name>A0A6A6BTX3_9PEZI</name>
<keyword evidence="14 17" id="KW-0472">Membrane</keyword>
<gene>
    <name evidence="20" type="ORF">K452DRAFT_315038</name>
</gene>
<keyword evidence="10" id="KW-0378">Hydrolase</keyword>
<dbReference type="PANTHER" id="PTHR11731">
    <property type="entry name" value="PROTEASE FAMILY S9B,C DIPEPTIDYL-PEPTIDASE IV-RELATED"/>
    <property type="match status" value="1"/>
</dbReference>
<evidence type="ECO:0000256" key="1">
    <source>
        <dbReference type="ARBA" id="ARBA00001257"/>
    </source>
</evidence>
<evidence type="ECO:0000256" key="7">
    <source>
        <dbReference type="ARBA" id="ARBA00022554"/>
    </source>
</evidence>
<evidence type="ECO:0000256" key="6">
    <source>
        <dbReference type="ARBA" id="ARBA00022438"/>
    </source>
</evidence>
<dbReference type="SUPFAM" id="SSF82171">
    <property type="entry name" value="DPP6 N-terminal domain-like"/>
    <property type="match status" value="1"/>
</dbReference>
<dbReference type="OrthoDB" id="16520at2759"/>
<evidence type="ECO:0000256" key="11">
    <source>
        <dbReference type="ARBA" id="ARBA00022825"/>
    </source>
</evidence>
<evidence type="ECO:0000256" key="14">
    <source>
        <dbReference type="ARBA" id="ARBA00023136"/>
    </source>
</evidence>
<evidence type="ECO:0000259" key="19">
    <source>
        <dbReference type="Pfam" id="PF00930"/>
    </source>
</evidence>
<evidence type="ECO:0000256" key="8">
    <source>
        <dbReference type="ARBA" id="ARBA00022670"/>
    </source>
</evidence>
<dbReference type="Pfam" id="PF00930">
    <property type="entry name" value="DPPIV_N"/>
    <property type="match status" value="1"/>
</dbReference>
<evidence type="ECO:0000256" key="16">
    <source>
        <dbReference type="SAM" id="MobiDB-lite"/>
    </source>
</evidence>
<evidence type="ECO:0000256" key="17">
    <source>
        <dbReference type="SAM" id="Phobius"/>
    </source>
</evidence>
<dbReference type="GO" id="GO:0008239">
    <property type="term" value="F:dipeptidyl-peptidase activity"/>
    <property type="evidence" value="ECO:0007669"/>
    <property type="project" value="UniProtKB-EC"/>
</dbReference>
<feature type="transmembrane region" description="Helical" evidence="17">
    <location>
        <begin position="93"/>
        <end position="118"/>
    </location>
</feature>
<evidence type="ECO:0000259" key="18">
    <source>
        <dbReference type="Pfam" id="PF00326"/>
    </source>
</evidence>
<dbReference type="PANTHER" id="PTHR11731:SF200">
    <property type="entry name" value="DIPEPTIDYL PEPTIDASE 10, ISOFORM B"/>
    <property type="match status" value="1"/>
</dbReference>
<keyword evidence="11" id="KW-0720">Serine protease</keyword>
<feature type="domain" description="Dipeptidylpeptidase IV N-terminal" evidence="19">
    <location>
        <begin position="221"/>
        <end position="596"/>
    </location>
</feature>
<evidence type="ECO:0000313" key="21">
    <source>
        <dbReference type="Proteomes" id="UP000799438"/>
    </source>
</evidence>
<evidence type="ECO:0000313" key="20">
    <source>
        <dbReference type="EMBL" id="KAF2146823.1"/>
    </source>
</evidence>
<keyword evidence="7" id="KW-0926">Vacuole</keyword>
<keyword evidence="6" id="KW-0031">Aminopeptidase</keyword>
<feature type="compositionally biased region" description="Basic and acidic residues" evidence="16">
    <location>
        <begin position="20"/>
        <end position="30"/>
    </location>
</feature>
<dbReference type="Proteomes" id="UP000799438">
    <property type="component" value="Unassembled WGS sequence"/>
</dbReference>
<keyword evidence="8" id="KW-0645">Protease</keyword>
<evidence type="ECO:0000256" key="10">
    <source>
        <dbReference type="ARBA" id="ARBA00022801"/>
    </source>
</evidence>
<dbReference type="SUPFAM" id="SSF53474">
    <property type="entry name" value="alpha/beta-Hydrolases"/>
    <property type="match status" value="1"/>
</dbReference>
<dbReference type="InterPro" id="IPR002469">
    <property type="entry name" value="Peptidase_S9B_N"/>
</dbReference>
<keyword evidence="9 17" id="KW-0812">Transmembrane</keyword>
<evidence type="ECO:0000256" key="9">
    <source>
        <dbReference type="ARBA" id="ARBA00022692"/>
    </source>
</evidence>
<protein>
    <recommendedName>
        <fullName evidence="5">dipeptidyl-peptidase IV</fullName>
        <ecNumber evidence="5">3.4.14.5</ecNumber>
    </recommendedName>
</protein>
<dbReference type="AlphaFoldDB" id="A0A6A6BTX3"/>
<evidence type="ECO:0000256" key="4">
    <source>
        <dbReference type="ARBA" id="ARBA00006150"/>
    </source>
</evidence>
<comment type="similarity">
    <text evidence="4">Belongs to the peptidase S9B family.</text>
</comment>
<dbReference type="EC" id="3.4.14.5" evidence="5"/>
<keyword evidence="13 17" id="KW-1133">Transmembrane helix</keyword>
<dbReference type="FunFam" id="3.40.50.1820:FF:000003">
    <property type="entry name" value="Dipeptidyl peptidase 4"/>
    <property type="match status" value="1"/>
</dbReference>
<feature type="region of interest" description="Disordered" evidence="16">
    <location>
        <begin position="1"/>
        <end position="73"/>
    </location>
</feature>
<feature type="compositionally biased region" description="Polar residues" evidence="16">
    <location>
        <begin position="32"/>
        <end position="52"/>
    </location>
</feature>
<comment type="subcellular location">
    <subcellularLocation>
        <location evidence="3">Vacuole membrane</location>
        <topology evidence="3">Single-pass type II membrane protein</topology>
    </subcellularLocation>
</comment>
<evidence type="ECO:0000256" key="5">
    <source>
        <dbReference type="ARBA" id="ARBA00012062"/>
    </source>
</evidence>
<evidence type="ECO:0000256" key="12">
    <source>
        <dbReference type="ARBA" id="ARBA00022968"/>
    </source>
</evidence>
<comment type="catalytic activity">
    <reaction evidence="1">
        <text>Release of an N-terminal dipeptide, Xaa-Yaa-|-Zaa-, from a polypeptide, preferentially when Yaa is Pro, provided Zaa is neither Pro nor hydroxyproline.</text>
        <dbReference type="EC" id="3.4.14.5"/>
    </reaction>
</comment>
<dbReference type="InterPro" id="IPR001375">
    <property type="entry name" value="Peptidase_S9_cat"/>
</dbReference>
<keyword evidence="21" id="KW-1185">Reference proteome</keyword>
<dbReference type="RefSeq" id="XP_033402532.1">
    <property type="nucleotide sequence ID" value="XM_033543826.1"/>
</dbReference>
<dbReference type="GO" id="GO:0006508">
    <property type="term" value="P:proteolysis"/>
    <property type="evidence" value="ECO:0007669"/>
    <property type="project" value="UniProtKB-KW"/>
</dbReference>
<dbReference type="GeneID" id="54301323"/>